<dbReference type="PANTHER" id="PTHR10183:SF379">
    <property type="entry name" value="CALPAIN-5"/>
    <property type="match status" value="1"/>
</dbReference>
<reference evidence="9" key="1">
    <citation type="submission" date="2017-06" db="EMBL/GenBank/DDBJ databases">
        <title>Genome analysis of Fimbriiglobus ruber SP5, the first member of the order Planctomycetales with confirmed chitinolytic capability.</title>
        <authorList>
            <person name="Ravin N.V."/>
            <person name="Rakitin A.L."/>
            <person name="Ivanova A.A."/>
            <person name="Beletsky A.V."/>
            <person name="Kulichevskaya I.S."/>
            <person name="Mardanov A.V."/>
            <person name="Dedysh S.N."/>
        </authorList>
    </citation>
    <scope>NUCLEOTIDE SEQUENCE [LARGE SCALE GENOMIC DNA]</scope>
    <source>
        <strain evidence="9">SP5</strain>
    </source>
</reference>
<evidence type="ECO:0000313" key="9">
    <source>
        <dbReference type="Proteomes" id="UP000214646"/>
    </source>
</evidence>
<dbReference type="InterPro" id="IPR022684">
    <property type="entry name" value="Calpain_cysteine_protease"/>
</dbReference>
<evidence type="ECO:0000256" key="5">
    <source>
        <dbReference type="PROSITE-ProRule" id="PRU00239"/>
    </source>
</evidence>
<feature type="signal peptide" evidence="6">
    <location>
        <begin position="1"/>
        <end position="23"/>
    </location>
</feature>
<organism evidence="8 9">
    <name type="scientific">Fimbriiglobus ruber</name>
    <dbReference type="NCBI Taxonomy" id="1908690"/>
    <lineage>
        <taxon>Bacteria</taxon>
        <taxon>Pseudomonadati</taxon>
        <taxon>Planctomycetota</taxon>
        <taxon>Planctomycetia</taxon>
        <taxon>Gemmatales</taxon>
        <taxon>Gemmataceae</taxon>
        <taxon>Fimbriiglobus</taxon>
    </lineage>
</organism>
<evidence type="ECO:0000256" key="3">
    <source>
        <dbReference type="ARBA" id="ARBA00022801"/>
    </source>
</evidence>
<evidence type="ECO:0000256" key="6">
    <source>
        <dbReference type="SAM" id="SignalP"/>
    </source>
</evidence>
<dbReference type="EMBL" id="NIDE01000004">
    <property type="protein sequence ID" value="OWK43664.1"/>
    <property type="molecule type" value="Genomic_DNA"/>
</dbReference>
<dbReference type="PROSITE" id="PS51257">
    <property type="entry name" value="PROKAR_LIPOPROTEIN"/>
    <property type="match status" value="1"/>
</dbReference>
<feature type="active site" evidence="5">
    <location>
        <position position="333"/>
    </location>
</feature>
<accession>A0A225DVM4</accession>
<evidence type="ECO:0000313" key="8">
    <source>
        <dbReference type="EMBL" id="OWK43664.1"/>
    </source>
</evidence>
<dbReference type="AlphaFoldDB" id="A0A225DVM4"/>
<feature type="domain" description="Calpain catalytic" evidence="7">
    <location>
        <begin position="130"/>
        <end position="343"/>
    </location>
</feature>
<evidence type="ECO:0000256" key="2">
    <source>
        <dbReference type="ARBA" id="ARBA00022670"/>
    </source>
</evidence>
<keyword evidence="3 5" id="KW-0378">Hydrolase</keyword>
<name>A0A225DVM4_9BACT</name>
<keyword evidence="9" id="KW-1185">Reference proteome</keyword>
<comment type="similarity">
    <text evidence="1">Belongs to the peptidase C2 family.</text>
</comment>
<feature type="active site" evidence="5">
    <location>
        <position position="152"/>
    </location>
</feature>
<keyword evidence="4 5" id="KW-0788">Thiol protease</keyword>
<dbReference type="PROSITE" id="PS50203">
    <property type="entry name" value="CALPAIN_CAT"/>
    <property type="match status" value="1"/>
</dbReference>
<dbReference type="GO" id="GO:0004198">
    <property type="term" value="F:calcium-dependent cysteine-type endopeptidase activity"/>
    <property type="evidence" value="ECO:0007669"/>
    <property type="project" value="InterPro"/>
</dbReference>
<feature type="chain" id="PRO_5013279591" description="Calpain catalytic domain-containing protein" evidence="6">
    <location>
        <begin position="24"/>
        <end position="383"/>
    </location>
</feature>
<gene>
    <name evidence="8" type="ORF">FRUB_03263</name>
</gene>
<dbReference type="PANTHER" id="PTHR10183">
    <property type="entry name" value="CALPAIN"/>
    <property type="match status" value="1"/>
</dbReference>
<comment type="caution">
    <text evidence="8">The sequence shown here is derived from an EMBL/GenBank/DDBJ whole genome shotgun (WGS) entry which is preliminary data.</text>
</comment>
<protein>
    <recommendedName>
        <fullName evidence="7">Calpain catalytic domain-containing protein</fullName>
    </recommendedName>
</protein>
<feature type="active site" evidence="5">
    <location>
        <position position="315"/>
    </location>
</feature>
<dbReference type="Proteomes" id="UP000214646">
    <property type="component" value="Unassembled WGS sequence"/>
</dbReference>
<proteinExistence type="inferred from homology"/>
<keyword evidence="2 5" id="KW-0645">Protease</keyword>
<dbReference type="Pfam" id="PF00648">
    <property type="entry name" value="Peptidase_C2"/>
    <property type="match status" value="1"/>
</dbReference>
<dbReference type="InterPro" id="IPR038765">
    <property type="entry name" value="Papain-like_cys_pep_sf"/>
</dbReference>
<dbReference type="GO" id="GO:0006508">
    <property type="term" value="P:proteolysis"/>
    <property type="evidence" value="ECO:0007669"/>
    <property type="project" value="UniProtKB-KW"/>
</dbReference>
<dbReference type="OrthoDB" id="266597at2"/>
<dbReference type="SUPFAM" id="SSF54001">
    <property type="entry name" value="Cysteine proteinases"/>
    <property type="match status" value="1"/>
</dbReference>
<evidence type="ECO:0000259" key="7">
    <source>
        <dbReference type="PROSITE" id="PS50203"/>
    </source>
</evidence>
<keyword evidence="6" id="KW-0732">Signal</keyword>
<sequence length="383" mass="41216">MYTRRLFAIAFSLVLACQAVTPAAEPKVTFESVAKTHFAKWVKGSADGTLTPERIDALVNNPHITGDEAAAVAAVHVYFRGRKTPAPVGEDTLLAAANPVGQEERRDQVTKPVNLQKVFTSFRNHLKAVPRDLFTEGGPHRTGMSQGRLGDCYVVSAVGAFATQHPEKLKNLFHPQADGSYEVSFPGRPRVHVPHLTDAQIALGSTTGQQGLWLNVMEEAVAIASRPNGGAEVAMDAISRGGSAGQTIELLTNHKSGRVAFRTSATASHPPHADKVAALANETRAHLIAVRDHNRLACAGSPHEGWVPPGIVSKHAYGVLGYDGKTDHVTLWNPWGNTFEPKGPAGLKNGYPTKGGVFTMPLTEFVQVYRTLFYETDAPAKKK</sequence>
<evidence type="ECO:0000256" key="1">
    <source>
        <dbReference type="ARBA" id="ARBA00007623"/>
    </source>
</evidence>
<dbReference type="RefSeq" id="WP_088254489.1">
    <property type="nucleotide sequence ID" value="NZ_NIDE01000004.1"/>
</dbReference>
<evidence type="ECO:0000256" key="4">
    <source>
        <dbReference type="ARBA" id="ARBA00022807"/>
    </source>
</evidence>
<dbReference type="InterPro" id="IPR001300">
    <property type="entry name" value="Peptidase_C2_calpain_cat"/>
</dbReference>